<gene>
    <name evidence="3" type="ORF">J2T60_001903</name>
</gene>
<evidence type="ECO:0000256" key="2">
    <source>
        <dbReference type="SAM" id="MobiDB-lite"/>
    </source>
</evidence>
<keyword evidence="4" id="KW-1185">Reference proteome</keyword>
<evidence type="ECO:0000313" key="4">
    <source>
        <dbReference type="Proteomes" id="UP001523550"/>
    </source>
</evidence>
<feature type="compositionally biased region" description="Pro residues" evidence="2">
    <location>
        <begin position="1"/>
        <end position="12"/>
    </location>
</feature>
<accession>A0ABT1G9A8</accession>
<sequence>MSGSDPMPPCSMPPDRCGANPPDTRIHLIGVTMPQSMETFGEAGMSGAPEAESSTLISSQQPEHMLLSVWPVGEFSRVSQVLSQAGAVLSQVPPGGTALPPLDPDARDPVILSNDTEEPTPTVTRVMNEGDSVHALFVVEGPVAYIARALHAGEQLEKAADNWRAQAESALAQINQYRLRCLTVQLEQVLAAPETFTKLLTRRYGLNLQAVEAPEAGSPETALYSILAAQHVNQEPEISDLALELEASAWPLTEDPDRSRDLDIRAAVEAYRGGSRELEEFRKQYRELESLRSEREEMLAQLHKVQLELEEHFNALNKERASHEATRKALKKAKEGDVKALETRLAEAEKARDQALEQKAESESSLKEILAELKTERSQHEQVQKQLKALETAQQGKEQSSKEREQLEARIKDLQQENETMLEQLHKVQLELEDYFLRHRDEATRNKELTKQLKTLKEDVSKRDKQIESQKKAASQNARAVHDLESEITSLKRSRSWRLTRPVRAIGRILRRLKGRK</sequence>
<protein>
    <submittedName>
        <fullName evidence="3">Chemotaxis protein histidine kinase CheA</fullName>
    </submittedName>
</protein>
<keyword evidence="3" id="KW-0808">Transferase</keyword>
<organism evidence="3 4">
    <name type="scientific">Natronospira proteinivora</name>
    <dbReference type="NCBI Taxonomy" id="1807133"/>
    <lineage>
        <taxon>Bacteria</taxon>
        <taxon>Pseudomonadati</taxon>
        <taxon>Pseudomonadota</taxon>
        <taxon>Gammaproteobacteria</taxon>
        <taxon>Natronospirales</taxon>
        <taxon>Natronospiraceae</taxon>
        <taxon>Natronospira</taxon>
    </lineage>
</organism>
<dbReference type="GO" id="GO:0016301">
    <property type="term" value="F:kinase activity"/>
    <property type="evidence" value="ECO:0007669"/>
    <property type="project" value="UniProtKB-KW"/>
</dbReference>
<feature type="region of interest" description="Disordered" evidence="2">
    <location>
        <begin position="380"/>
        <end position="407"/>
    </location>
</feature>
<evidence type="ECO:0000256" key="1">
    <source>
        <dbReference type="SAM" id="Coils"/>
    </source>
</evidence>
<dbReference type="RefSeq" id="WP_253448934.1">
    <property type="nucleotide sequence ID" value="NZ_JALJYF010000002.1"/>
</dbReference>
<feature type="coiled-coil region" evidence="1">
    <location>
        <begin position="153"/>
        <end position="180"/>
    </location>
</feature>
<dbReference type="EMBL" id="JALJYF010000002">
    <property type="protein sequence ID" value="MCP1727903.1"/>
    <property type="molecule type" value="Genomic_DNA"/>
</dbReference>
<evidence type="ECO:0000313" key="3">
    <source>
        <dbReference type="EMBL" id="MCP1727903.1"/>
    </source>
</evidence>
<proteinExistence type="predicted"/>
<comment type="caution">
    <text evidence="3">The sequence shown here is derived from an EMBL/GenBank/DDBJ whole genome shotgun (WGS) entry which is preliminary data.</text>
</comment>
<dbReference type="Proteomes" id="UP001523550">
    <property type="component" value="Unassembled WGS sequence"/>
</dbReference>
<keyword evidence="1" id="KW-0175">Coiled coil</keyword>
<reference evidence="3 4" key="1">
    <citation type="submission" date="2022-03" db="EMBL/GenBank/DDBJ databases">
        <title>Genomic Encyclopedia of Type Strains, Phase III (KMG-III): the genomes of soil and plant-associated and newly described type strains.</title>
        <authorList>
            <person name="Whitman W."/>
        </authorList>
    </citation>
    <scope>NUCLEOTIDE SEQUENCE [LARGE SCALE GENOMIC DNA]</scope>
    <source>
        <strain evidence="3 4">BSker1</strain>
    </source>
</reference>
<feature type="region of interest" description="Disordered" evidence="2">
    <location>
        <begin position="1"/>
        <end position="22"/>
    </location>
</feature>
<name>A0ABT1G9A8_9GAMM</name>
<keyword evidence="3" id="KW-0418">Kinase</keyword>